<feature type="region of interest" description="Disordered" evidence="1">
    <location>
        <begin position="362"/>
        <end position="399"/>
    </location>
</feature>
<dbReference type="AlphaFoldDB" id="A0AAN7YCX6"/>
<dbReference type="PANTHER" id="PTHR36423">
    <property type="entry name" value="AFR070WP"/>
    <property type="match status" value="1"/>
</dbReference>
<dbReference type="Proteomes" id="UP001309876">
    <property type="component" value="Unassembled WGS sequence"/>
</dbReference>
<dbReference type="Pfam" id="PF08883">
    <property type="entry name" value="DOPA_dioxygen"/>
    <property type="match status" value="1"/>
</dbReference>
<sequence length="515" mass="58538">MDPAKYTYPWPLAGYENLQPLPETQQPDKSIETPQTGVLSPAYSKFTSGLDNGIRGGFDVHIYYNHYDDEQTSFARALRERIRREFPELRIYKFWDRPMLALSIMPSTEDDSLQTVQPTRFTSINQRSPTPPSRCISDSEPEDDLGEITATGRSAAFDAACHDIGLSTNDSVTDIDELQDAKRPLGDFEDIFETAAERRPRASTDDDTSEIFRPTPRAEDVLSPTYNIATVLGEAEEMYEGEVPPFCISYKSGKTKLEYPDPVDSVKYIVSYSRNDQGYLVWRGYDQRYGKEPVATVSKPHRRPTNKSCRSVNGSAHDDFFNGNPPRSFRDRSDRQLYPYQMDKVEHNHVKKGEKLSESFLQEEFHRTQSKKRRKSQSVSKSKRRSTSSTESRSSTASVISITSRSSSVAVVDDVSATTVMTRFKELDGAIPVALNTNSMDELFDTVEDAWQAQLNGRTIKYSTVHFPWLSKSSNLLFMRSNHTSFGFETMLKELRRAPTWSITGDCSIELEFFV</sequence>
<keyword evidence="3" id="KW-1185">Reference proteome</keyword>
<protein>
    <submittedName>
        <fullName evidence="2">Uncharacterized protein</fullName>
    </submittedName>
</protein>
<reference evidence="2 3" key="1">
    <citation type="submission" date="2023-08" db="EMBL/GenBank/DDBJ databases">
        <title>Black Yeasts Isolated from many extreme environments.</title>
        <authorList>
            <person name="Coleine C."/>
            <person name="Stajich J.E."/>
            <person name="Selbmann L."/>
        </authorList>
    </citation>
    <scope>NUCLEOTIDE SEQUENCE [LARGE SCALE GENOMIC DNA]</scope>
    <source>
        <strain evidence="2 3">CCFEE 5910</strain>
    </source>
</reference>
<organism evidence="2 3">
    <name type="scientific">Lithohypha guttulata</name>
    <dbReference type="NCBI Taxonomy" id="1690604"/>
    <lineage>
        <taxon>Eukaryota</taxon>
        <taxon>Fungi</taxon>
        <taxon>Dikarya</taxon>
        <taxon>Ascomycota</taxon>
        <taxon>Pezizomycotina</taxon>
        <taxon>Eurotiomycetes</taxon>
        <taxon>Chaetothyriomycetidae</taxon>
        <taxon>Chaetothyriales</taxon>
        <taxon>Trichomeriaceae</taxon>
        <taxon>Lithohypha</taxon>
    </lineage>
</organism>
<feature type="region of interest" description="Disordered" evidence="1">
    <location>
        <begin position="295"/>
        <end position="332"/>
    </location>
</feature>
<proteinExistence type="predicted"/>
<evidence type="ECO:0000256" key="1">
    <source>
        <dbReference type="SAM" id="MobiDB-lite"/>
    </source>
</evidence>
<dbReference type="Gene3D" id="3.30.70.1240">
    <property type="entry name" value="DOPA-like domains"/>
    <property type="match status" value="1"/>
</dbReference>
<gene>
    <name evidence="2" type="ORF">LTR05_003112</name>
</gene>
<dbReference type="InterPro" id="IPR014980">
    <property type="entry name" value="DOPA_dioxygen"/>
</dbReference>
<feature type="compositionally biased region" description="Low complexity" evidence="1">
    <location>
        <begin position="387"/>
        <end position="399"/>
    </location>
</feature>
<dbReference type="EMBL" id="JAVRRJ010000002">
    <property type="protein sequence ID" value="KAK5088890.1"/>
    <property type="molecule type" value="Genomic_DNA"/>
</dbReference>
<accession>A0AAN7YCX6</accession>
<evidence type="ECO:0000313" key="2">
    <source>
        <dbReference type="EMBL" id="KAK5088890.1"/>
    </source>
</evidence>
<dbReference type="PANTHER" id="PTHR36423:SF2">
    <property type="entry name" value="AFR070WP"/>
    <property type="match status" value="1"/>
</dbReference>
<dbReference type="InterPro" id="IPR023389">
    <property type="entry name" value="DOPA-like_sf"/>
</dbReference>
<feature type="region of interest" description="Disordered" evidence="1">
    <location>
        <begin position="120"/>
        <end position="141"/>
    </location>
</feature>
<name>A0AAN7YCX6_9EURO</name>
<dbReference type="SUPFAM" id="SSF143410">
    <property type="entry name" value="DOPA-like"/>
    <property type="match status" value="1"/>
</dbReference>
<feature type="compositionally biased region" description="Basic residues" evidence="1">
    <location>
        <begin position="368"/>
        <end position="386"/>
    </location>
</feature>
<comment type="caution">
    <text evidence="2">The sequence shown here is derived from an EMBL/GenBank/DDBJ whole genome shotgun (WGS) entry which is preliminary data.</text>
</comment>
<evidence type="ECO:0000313" key="3">
    <source>
        <dbReference type="Proteomes" id="UP001309876"/>
    </source>
</evidence>